<dbReference type="STRING" id="44252.DJ90_2374"/>
<reference evidence="3 4" key="1">
    <citation type="submission" date="2014-04" db="EMBL/GenBank/DDBJ databases">
        <authorList>
            <person name="Bishop-Lilly K.A."/>
            <person name="Broomall S.M."/>
            <person name="Chain P.S."/>
            <person name="Chertkov O."/>
            <person name="Coyne S.R."/>
            <person name="Daligault H.E."/>
            <person name="Davenport K.W."/>
            <person name="Erkkila T."/>
            <person name="Frey K.G."/>
            <person name="Gibbons H.S."/>
            <person name="Gu W."/>
            <person name="Jaissle J."/>
            <person name="Johnson S.L."/>
            <person name="Koroleva G.I."/>
            <person name="Ladner J.T."/>
            <person name="Lo C.-C."/>
            <person name="Minogue T.D."/>
            <person name="Munk C."/>
            <person name="Palacios G.F."/>
            <person name="Redden C.L."/>
            <person name="Rosenzweig C.N."/>
            <person name="Scholz M.B."/>
            <person name="Teshima H."/>
            <person name="Xu Y."/>
        </authorList>
    </citation>
    <scope>NUCLEOTIDE SEQUENCE [LARGE SCALE GENOMIC DNA]</scope>
    <source>
        <strain evidence="3 4">8244</strain>
    </source>
</reference>
<sequence>MNIFHIKKQLKRRWRRWRRAIWTIGACSLVAIMAWLGMPLSEQMENLMTNEPIAMETWGKLQKAAPEATEEDWLTELKRTDRNRIVHLNKIYTCGEESSVLGIMRPDEIAALMKAHPEWEGRLAAGGDVWIDERINGLSETCSKQGYIGIDKDGNLTLFDGPPKKEKVIRTFFQLDVEMMESALPADVLKQLQQGIRIQDVEEYNSVLSTFSDFALEQTEKVMQQNEER</sequence>
<keyword evidence="1" id="KW-0812">Transmembrane</keyword>
<dbReference type="AlphaFoldDB" id="A0A090ZL96"/>
<organism evidence="3 4">
    <name type="scientific">Paenibacillus macerans</name>
    <name type="common">Bacillus macerans</name>
    <dbReference type="NCBI Taxonomy" id="44252"/>
    <lineage>
        <taxon>Bacteria</taxon>
        <taxon>Bacillati</taxon>
        <taxon>Bacillota</taxon>
        <taxon>Bacilli</taxon>
        <taxon>Bacillales</taxon>
        <taxon>Paenibacillaceae</taxon>
        <taxon>Paenibacillus</taxon>
    </lineage>
</organism>
<dbReference type="InterPro" id="IPR038117">
    <property type="entry name" value="BofC_C_sf"/>
</dbReference>
<dbReference type="RefSeq" id="WP_036620607.1">
    <property type="nucleotide sequence ID" value="NZ_JAKOBR010000042.1"/>
</dbReference>
<comment type="caution">
    <text evidence="3">The sequence shown here is derived from an EMBL/GenBank/DDBJ whole genome shotgun (WGS) entry which is preliminary data.</text>
</comment>
<evidence type="ECO:0000313" key="3">
    <source>
        <dbReference type="EMBL" id="KFN11178.1"/>
    </source>
</evidence>
<protein>
    <recommendedName>
        <fullName evidence="2">Bypass of forespore C C-terminal domain-containing protein</fullName>
    </recommendedName>
</protein>
<dbReference type="Gene3D" id="3.30.70.1740">
    <property type="entry name" value="Bypass-of-forespore C, C-terminal domain"/>
    <property type="match status" value="1"/>
</dbReference>
<dbReference type="HOGENOM" id="CLU_105390_0_0_9"/>
<keyword evidence="1" id="KW-0472">Membrane</keyword>
<evidence type="ECO:0000259" key="2">
    <source>
        <dbReference type="Pfam" id="PF08955"/>
    </source>
</evidence>
<gene>
    <name evidence="3" type="ORF">DJ90_2374</name>
</gene>
<accession>A0A090ZL96</accession>
<feature type="domain" description="Bypass of forespore C C-terminal" evidence="2">
    <location>
        <begin position="138"/>
        <end position="212"/>
    </location>
</feature>
<proteinExistence type="predicted"/>
<dbReference type="OrthoDB" id="2678751at2"/>
<evidence type="ECO:0000256" key="1">
    <source>
        <dbReference type="SAM" id="Phobius"/>
    </source>
</evidence>
<name>A0A090ZL96_PAEMA</name>
<keyword evidence="4" id="KW-1185">Reference proteome</keyword>
<dbReference type="PATRIC" id="fig|44252.3.peg.723"/>
<dbReference type="Pfam" id="PF08955">
    <property type="entry name" value="BofC_C"/>
    <property type="match status" value="1"/>
</dbReference>
<keyword evidence="1" id="KW-1133">Transmembrane helix</keyword>
<dbReference type="GeneID" id="77012018"/>
<dbReference type="Proteomes" id="UP000029278">
    <property type="component" value="Unassembled WGS sequence"/>
</dbReference>
<evidence type="ECO:0000313" key="4">
    <source>
        <dbReference type="Proteomes" id="UP000029278"/>
    </source>
</evidence>
<feature type="transmembrane region" description="Helical" evidence="1">
    <location>
        <begin position="20"/>
        <end position="38"/>
    </location>
</feature>
<dbReference type="InterPro" id="IPR015050">
    <property type="entry name" value="BofC_C"/>
</dbReference>
<dbReference type="EMBL" id="JMQA01000012">
    <property type="protein sequence ID" value="KFN11178.1"/>
    <property type="molecule type" value="Genomic_DNA"/>
</dbReference>